<evidence type="ECO:0000256" key="4">
    <source>
        <dbReference type="ARBA" id="ARBA00023242"/>
    </source>
</evidence>
<keyword evidence="8" id="KW-1185">Reference proteome</keyword>
<keyword evidence="2" id="KW-0813">Transport</keyword>
<dbReference type="Gene3D" id="1.25.10.10">
    <property type="entry name" value="Leucine-rich Repeat Variant"/>
    <property type="match status" value="1"/>
</dbReference>
<evidence type="ECO:0000256" key="1">
    <source>
        <dbReference type="ARBA" id="ARBA00004123"/>
    </source>
</evidence>
<gene>
    <name evidence="7" type="ORF">AC631_05269</name>
</gene>
<dbReference type="AlphaFoldDB" id="A0A0V1PSB7"/>
<proteinExistence type="predicted"/>
<dbReference type="GO" id="GO:0005635">
    <property type="term" value="C:nuclear envelope"/>
    <property type="evidence" value="ECO:0007669"/>
    <property type="project" value="TreeGrafter"/>
</dbReference>
<keyword evidence="3" id="KW-0653">Protein transport</keyword>
<dbReference type="GO" id="GO:0031267">
    <property type="term" value="F:small GTPase binding"/>
    <property type="evidence" value="ECO:0007669"/>
    <property type="project" value="InterPro"/>
</dbReference>
<dbReference type="PROSITE" id="PS50166">
    <property type="entry name" value="IMPORTIN_B_NT"/>
    <property type="match status" value="1"/>
</dbReference>
<dbReference type="InterPro" id="IPR011989">
    <property type="entry name" value="ARM-like"/>
</dbReference>
<sequence length="1047" mass="118118">MDHSQVVLNSVVNQNSPDNNIRKNAEIEFNHMCDQDPSSVIYILNQLSLNEELPIDLRQSCLLHLRRMVPKYWSLAFQSFIGPPINQELKQVVRQSSIQLATSTDNSKLRSGSSYVIVQIAASDYPDEWPDLLNQLFIQTTNYDNRNAMIGGLSVLNDLFDDLISEDQFWDGGVGGELTNHIIKLLNNETIESDIKTTCIKLYQSILNVLQSPESFTTDQRKNSVYQHVTSSVDLFVSLLDKSIATSISTAGNPLILSAIYFRTYIYKTLNSFLGSFNKRIKLDIKQTLMGLILKDFKYVSKYYRSVVVFEDNNSAIVTTPDSSLPTDKLSNLIIELLLTVSVLQNDIHISDDMNALHEFIQDVVECSLLPKETIQQYEADFNIYVTDITGLSSTATVRESVNELLSELNDRDASLVFNLITQYMTSADNSKWELKECYLYLFESLLMNEDTTNLGKNASLTDLLNIATKFISYENSIQNHHLVTSRCFLLLPKFFSKFEDELSVDSFGIKAFVDMIKFTSDYNDSDDDLFALVKVSVLVSCTFYKQLLNFDKSLEVSTIQEVQLAIFQITLSLVEESEEDSLPALLEAITVGIDLGNEYASRVIVSNETSVIGLIFKISFQDSANLQLTVDSSECLRALLANISINDYMASCEKSLPFILTIIQNSLSNGKAEYSPDLDLALELLSVIIDSSPANNEFPNEIFNFTFPVLNKLILVSTDDQILQSAGQVFNNILQKASKSFIDYTDAETKKSGMDLLLTIVSKFLSPDLSDSAAMDCGSIVLSLINKFQSYLSNDFLTQILEATVRRLVSAKEVITIENLIMVFCNLVLTSSSDMINFLSNSIKLEDPKTGETKSGLALVLPIWFQSFEITRGYEKIKQNTLALGKIFTLNSESVQSLIVDGDIIPYQGDLIRTRSMTKAMPDQYTQISAPQKILKLLISELNFQCQQPNANDYLPEAEEDVEDKRDDEGWEDMDDIGVPNYEKLKSYVDSDNDEEYDDQKGNDDLKIILVQFFKECTAKNLGNFRKYYELLDDDEKKILTENIAF</sequence>
<feature type="domain" description="Importin N-terminal" evidence="6">
    <location>
        <begin position="25"/>
        <end position="103"/>
    </location>
</feature>
<dbReference type="GO" id="GO:0006606">
    <property type="term" value="P:protein import into nucleus"/>
    <property type="evidence" value="ECO:0007669"/>
    <property type="project" value="TreeGrafter"/>
</dbReference>
<dbReference type="InterPro" id="IPR016024">
    <property type="entry name" value="ARM-type_fold"/>
</dbReference>
<keyword evidence="4" id="KW-0539">Nucleus</keyword>
<dbReference type="PANTHER" id="PTHR10997:SF9">
    <property type="entry name" value="IMPORTIN-9"/>
    <property type="match status" value="1"/>
</dbReference>
<dbReference type="SUPFAM" id="SSF48371">
    <property type="entry name" value="ARM repeat"/>
    <property type="match status" value="1"/>
</dbReference>
<dbReference type="GeneID" id="26842278"/>
<dbReference type="RefSeq" id="XP_015465074.1">
    <property type="nucleotide sequence ID" value="XM_015614098.1"/>
</dbReference>
<evidence type="ECO:0000256" key="2">
    <source>
        <dbReference type="ARBA" id="ARBA00022448"/>
    </source>
</evidence>
<dbReference type="GO" id="GO:0005829">
    <property type="term" value="C:cytosol"/>
    <property type="evidence" value="ECO:0007669"/>
    <property type="project" value="TreeGrafter"/>
</dbReference>
<name>A0A0V1PSB7_9ASCO</name>
<dbReference type="OrthoDB" id="431626at2759"/>
<evidence type="ECO:0000256" key="5">
    <source>
        <dbReference type="SAM" id="MobiDB-lite"/>
    </source>
</evidence>
<protein>
    <recommendedName>
        <fullName evidence="6">Importin N-terminal domain-containing protein</fullName>
    </recommendedName>
</protein>
<dbReference type="InterPro" id="IPR056840">
    <property type="entry name" value="HEAT_IPO9_central"/>
</dbReference>
<organism evidence="7 8">
    <name type="scientific">Debaryomyces fabryi</name>
    <dbReference type="NCBI Taxonomy" id="58627"/>
    <lineage>
        <taxon>Eukaryota</taxon>
        <taxon>Fungi</taxon>
        <taxon>Dikarya</taxon>
        <taxon>Ascomycota</taxon>
        <taxon>Saccharomycotina</taxon>
        <taxon>Pichiomycetes</taxon>
        <taxon>Debaryomycetaceae</taxon>
        <taxon>Debaryomyces</taxon>
    </lineage>
</organism>
<comment type="subcellular location">
    <subcellularLocation>
        <location evidence="1">Nucleus</location>
    </subcellularLocation>
</comment>
<evidence type="ECO:0000313" key="8">
    <source>
        <dbReference type="Proteomes" id="UP000054251"/>
    </source>
</evidence>
<evidence type="ECO:0000313" key="7">
    <source>
        <dbReference type="EMBL" id="KRZ98971.1"/>
    </source>
</evidence>
<comment type="caution">
    <text evidence="7">The sequence shown here is derived from an EMBL/GenBank/DDBJ whole genome shotgun (WGS) entry which is preliminary data.</text>
</comment>
<evidence type="ECO:0000256" key="3">
    <source>
        <dbReference type="ARBA" id="ARBA00022927"/>
    </source>
</evidence>
<evidence type="ECO:0000259" key="6">
    <source>
        <dbReference type="PROSITE" id="PS50166"/>
    </source>
</evidence>
<dbReference type="Proteomes" id="UP000054251">
    <property type="component" value="Unassembled WGS sequence"/>
</dbReference>
<accession>A0A0V1PSB7</accession>
<reference evidence="7 8" key="1">
    <citation type="submission" date="2015-11" db="EMBL/GenBank/DDBJ databases">
        <title>The genome of Debaryomyces fabryi.</title>
        <authorList>
            <person name="Tafer H."/>
            <person name="Lopandic K."/>
        </authorList>
    </citation>
    <scope>NUCLEOTIDE SEQUENCE [LARGE SCALE GENOMIC DNA]</scope>
    <source>
        <strain evidence="7 8">CBS 789</strain>
    </source>
</reference>
<dbReference type="PANTHER" id="PTHR10997">
    <property type="entry name" value="IMPORTIN-7, 8, 11"/>
    <property type="match status" value="1"/>
</dbReference>
<dbReference type="EMBL" id="LMYN01000187">
    <property type="protein sequence ID" value="KRZ98971.1"/>
    <property type="molecule type" value="Genomic_DNA"/>
</dbReference>
<feature type="region of interest" description="Disordered" evidence="5">
    <location>
        <begin position="955"/>
        <end position="975"/>
    </location>
</feature>
<dbReference type="InterPro" id="IPR001494">
    <property type="entry name" value="Importin-beta_N"/>
</dbReference>
<dbReference type="Pfam" id="PF25018">
    <property type="entry name" value="HEAT_IPO9_c"/>
    <property type="match status" value="1"/>
</dbReference>